<keyword evidence="9" id="KW-0788">Thiol protease</keyword>
<evidence type="ECO:0000256" key="17">
    <source>
        <dbReference type="ARBA" id="ARBA00046862"/>
    </source>
</evidence>
<feature type="compositionally biased region" description="Low complexity" evidence="18">
    <location>
        <begin position="224"/>
        <end position="242"/>
    </location>
</feature>
<dbReference type="Pfam" id="PF06337">
    <property type="entry name" value="DUSP"/>
    <property type="match status" value="1"/>
</dbReference>
<evidence type="ECO:0000256" key="10">
    <source>
        <dbReference type="ARBA" id="ARBA00023242"/>
    </source>
</evidence>
<comment type="catalytic activity">
    <reaction evidence="1">
        <text>Thiol-dependent hydrolysis of ester, thioester, amide, peptide and isopeptide bonds formed by the C-terminal Gly of ubiquitin (a 76-residue protein attached to proteins as an intracellular targeting signal).</text>
        <dbReference type="EC" id="3.4.19.12"/>
    </reaction>
</comment>
<dbReference type="EMBL" id="CAUEEQ010040682">
    <property type="protein sequence ID" value="CAJ0955752.1"/>
    <property type="molecule type" value="Genomic_DNA"/>
</dbReference>
<dbReference type="Gene3D" id="3.10.20.90">
    <property type="entry name" value="Phosphatidylinositol 3-kinase Catalytic Subunit, Chain A, domain 1"/>
    <property type="match status" value="1"/>
</dbReference>
<comment type="similarity">
    <text evidence="11">Belongs to the peptidase C19 family. USP4 subfamily.</text>
</comment>
<evidence type="ECO:0000256" key="9">
    <source>
        <dbReference type="ARBA" id="ARBA00022807"/>
    </source>
</evidence>
<dbReference type="SUPFAM" id="SSF54001">
    <property type="entry name" value="Cysteine proteinases"/>
    <property type="match status" value="1"/>
</dbReference>
<keyword evidence="8" id="KW-0378">Hydrolase</keyword>
<keyword evidence="6" id="KW-0645">Protease</keyword>
<evidence type="ECO:0000256" key="8">
    <source>
        <dbReference type="ARBA" id="ARBA00022801"/>
    </source>
</evidence>
<evidence type="ECO:0000256" key="13">
    <source>
        <dbReference type="ARBA" id="ARBA00041731"/>
    </source>
</evidence>
<dbReference type="SUPFAM" id="SSF143791">
    <property type="entry name" value="DUSP-like"/>
    <property type="match status" value="1"/>
</dbReference>
<gene>
    <name evidence="20" type="ORF">RIMI_LOCUS15241273</name>
</gene>
<evidence type="ECO:0000256" key="12">
    <source>
        <dbReference type="ARBA" id="ARBA00040967"/>
    </source>
</evidence>
<feature type="compositionally biased region" description="Basic and acidic residues" evidence="18">
    <location>
        <begin position="194"/>
        <end position="206"/>
    </location>
</feature>
<evidence type="ECO:0000256" key="1">
    <source>
        <dbReference type="ARBA" id="ARBA00000707"/>
    </source>
</evidence>
<sequence length="437" mass="48542">MRRNASVTWSPPLALCVLERARTLRFDIKERRPDTETQKSELGETAEGAAEEGGRVFRINVRDYDVGVFRLCIVLCCGCCAVLMPSYRVGVSPVVLSVPRRQPLVQNSDPDTQALKEHLIDELDYVLVPTEAWGKLMCWYGSVPGQQPIVRKVVEHGMFVKHCKVEVYLIELKLCENSDLDNVVTRHFSKADTIDSGDRTEERDGTWPRQPQRLNLAPPQVGATTTSTKSSSIGSYSSSSSSAHHNKRRQWGRRLWAEQAPPRAKELRSLYGHLLPLALSDTGGPLRPAVLGVPAAGLSGAPGVPSDGLHEDLNRVKKKPYLELKDANGAPDSVVATEAWDNHLRRNNSIIVDIFHGLFKSTLVCPECSKVSVTFDPFCYLTLPLPMKKDRTMEVFLVRADPQCKPTQYRLIVPKMGAVSDLCSALSKLSEECLPKM</sequence>
<dbReference type="Proteomes" id="UP001176940">
    <property type="component" value="Unassembled WGS sequence"/>
</dbReference>
<dbReference type="InterPro" id="IPR038765">
    <property type="entry name" value="Papain-like_cys_pep_sf"/>
</dbReference>
<evidence type="ECO:0000256" key="3">
    <source>
        <dbReference type="ARBA" id="ARBA00004496"/>
    </source>
</evidence>
<evidence type="ECO:0000259" key="19">
    <source>
        <dbReference type="SMART" id="SM00695"/>
    </source>
</evidence>
<dbReference type="SMART" id="SM00695">
    <property type="entry name" value="DUSP"/>
    <property type="match status" value="1"/>
</dbReference>
<dbReference type="InterPro" id="IPR050185">
    <property type="entry name" value="Ub_carboxyl-term_hydrolase"/>
</dbReference>
<evidence type="ECO:0000313" key="21">
    <source>
        <dbReference type="Proteomes" id="UP001176940"/>
    </source>
</evidence>
<comment type="caution">
    <text evidence="20">The sequence shown here is derived from an EMBL/GenBank/DDBJ whole genome shotgun (WGS) entry which is preliminary data.</text>
</comment>
<evidence type="ECO:0000313" key="20">
    <source>
        <dbReference type="EMBL" id="CAJ0955752.1"/>
    </source>
</evidence>
<evidence type="ECO:0000256" key="18">
    <source>
        <dbReference type="SAM" id="MobiDB-lite"/>
    </source>
</evidence>
<keyword evidence="5" id="KW-0963">Cytoplasm</keyword>
<keyword evidence="21" id="KW-1185">Reference proteome</keyword>
<dbReference type="InterPro" id="IPR006615">
    <property type="entry name" value="Pept_C19_DUSP"/>
</dbReference>
<comment type="subcellular location">
    <subcellularLocation>
        <location evidence="3">Cytoplasm</location>
    </subcellularLocation>
    <subcellularLocation>
        <location evidence="2">Nucleus</location>
    </subcellularLocation>
</comment>
<dbReference type="EC" id="3.4.19.12" evidence="4"/>
<feature type="domain" description="DUSP" evidence="19">
    <location>
        <begin position="8"/>
        <end position="157"/>
    </location>
</feature>
<feature type="region of interest" description="Disordered" evidence="18">
    <location>
        <begin position="194"/>
        <end position="248"/>
    </location>
</feature>
<evidence type="ECO:0000256" key="11">
    <source>
        <dbReference type="ARBA" id="ARBA00037971"/>
    </source>
</evidence>
<dbReference type="Gene3D" id="3.90.70.10">
    <property type="entry name" value="Cysteine proteinases"/>
    <property type="match status" value="1"/>
</dbReference>
<keyword evidence="10" id="KW-0539">Nucleus</keyword>
<evidence type="ECO:0000256" key="2">
    <source>
        <dbReference type="ARBA" id="ARBA00004123"/>
    </source>
</evidence>
<evidence type="ECO:0000256" key="15">
    <source>
        <dbReference type="ARBA" id="ARBA00042735"/>
    </source>
</evidence>
<reference evidence="20" key="1">
    <citation type="submission" date="2023-07" db="EMBL/GenBank/DDBJ databases">
        <authorList>
            <person name="Stuckert A."/>
        </authorList>
    </citation>
    <scope>NUCLEOTIDE SEQUENCE</scope>
</reference>
<dbReference type="PANTHER" id="PTHR21646:SF45">
    <property type="entry name" value="UBIQUITIN CARBOXYL-TERMINAL HYDROLASE 4"/>
    <property type="match status" value="1"/>
</dbReference>
<evidence type="ECO:0000256" key="7">
    <source>
        <dbReference type="ARBA" id="ARBA00022786"/>
    </source>
</evidence>
<proteinExistence type="inferred from homology"/>
<keyword evidence="7" id="KW-0833">Ubl conjugation pathway</keyword>
<protein>
    <recommendedName>
        <fullName evidence="12">Ubiquitin carboxyl-terminal hydrolase 4</fullName>
        <ecNumber evidence="4">3.4.19.12</ecNumber>
    </recommendedName>
    <alternativeName>
        <fullName evidence="14">Deubiquitinating enzyme 4</fullName>
    </alternativeName>
    <alternativeName>
        <fullName evidence="13">Ubiquitin thioesterase 4</fullName>
    </alternativeName>
    <alternativeName>
        <fullName evidence="15">Ubiquitin-specific-processing protease 4</fullName>
    </alternativeName>
</protein>
<organism evidence="20 21">
    <name type="scientific">Ranitomeya imitator</name>
    <name type="common">mimic poison frog</name>
    <dbReference type="NCBI Taxonomy" id="111125"/>
    <lineage>
        <taxon>Eukaryota</taxon>
        <taxon>Metazoa</taxon>
        <taxon>Chordata</taxon>
        <taxon>Craniata</taxon>
        <taxon>Vertebrata</taxon>
        <taxon>Euteleostomi</taxon>
        <taxon>Amphibia</taxon>
        <taxon>Batrachia</taxon>
        <taxon>Anura</taxon>
        <taxon>Neobatrachia</taxon>
        <taxon>Hyloidea</taxon>
        <taxon>Dendrobatidae</taxon>
        <taxon>Dendrobatinae</taxon>
        <taxon>Ranitomeya</taxon>
    </lineage>
</organism>
<dbReference type="Pfam" id="PF00443">
    <property type="entry name" value="UCH"/>
    <property type="match status" value="1"/>
</dbReference>
<dbReference type="PANTHER" id="PTHR21646">
    <property type="entry name" value="UBIQUITIN CARBOXYL-TERMINAL HYDROLASE"/>
    <property type="match status" value="1"/>
</dbReference>
<comment type="function">
    <text evidence="16">Deubiquitinating enzyme that removes conjugated ubiquitin from target proteins. Deubiquitinates PDPK1. Deubiquitinates TRIM21. Deubiquitinates receptor ADORA2A which increases the amount of functional receptor at the cell surface. Deubiquitinates HAS2. Deubiquitinates RHEB in response to EGF signaling, promoting mTORC1 signaling. May regulate mRNA splicing through deubiquitination of the U4 spliceosomal protein PRPF3. This may prevent its recognition by the U5 component PRPF8 thereby destabilizing interactions within the U4/U6.U5 snRNP. May also play a role in the regulation of quality control in the ER.</text>
</comment>
<evidence type="ECO:0000256" key="4">
    <source>
        <dbReference type="ARBA" id="ARBA00012759"/>
    </source>
</evidence>
<comment type="subunit">
    <text evidence="17">Interacts with RB1 (both dephosphorylated and hypophosphorylated forms). Interacts with RBL1 and RBL2. Interacts with ADORA2A (via cytoplasmic C-terminus); the interaction is direct. Interacts with SART3; recruits USP4 to its substrate PRPF3.</text>
</comment>
<name>A0ABN9M0G6_9NEOB</name>
<evidence type="ECO:0000256" key="5">
    <source>
        <dbReference type="ARBA" id="ARBA00022490"/>
    </source>
</evidence>
<dbReference type="InterPro" id="IPR035927">
    <property type="entry name" value="DUSP-like_sf"/>
</dbReference>
<evidence type="ECO:0000256" key="6">
    <source>
        <dbReference type="ARBA" id="ARBA00022670"/>
    </source>
</evidence>
<accession>A0ABN9M0G6</accession>
<evidence type="ECO:0000256" key="14">
    <source>
        <dbReference type="ARBA" id="ARBA00042237"/>
    </source>
</evidence>
<dbReference type="Gene3D" id="3.30.2230.10">
    <property type="entry name" value="DUSP-like"/>
    <property type="match status" value="1"/>
</dbReference>
<evidence type="ECO:0000256" key="16">
    <source>
        <dbReference type="ARBA" id="ARBA00045453"/>
    </source>
</evidence>
<dbReference type="InterPro" id="IPR001394">
    <property type="entry name" value="Peptidase_C19_UCH"/>
</dbReference>